<keyword evidence="2" id="KW-1185">Reference proteome</keyword>
<gene>
    <name evidence="1" type="ORF">K488DRAFT_90359</name>
</gene>
<reference evidence="1" key="2">
    <citation type="journal article" date="2022" name="New Phytol.">
        <title>Evolutionary transition to the ectomycorrhizal habit in the genomes of a hyperdiverse lineage of mushroom-forming fungi.</title>
        <authorList>
            <person name="Looney B."/>
            <person name="Miyauchi S."/>
            <person name="Morin E."/>
            <person name="Drula E."/>
            <person name="Courty P.E."/>
            <person name="Kohler A."/>
            <person name="Kuo A."/>
            <person name="LaButti K."/>
            <person name="Pangilinan J."/>
            <person name="Lipzen A."/>
            <person name="Riley R."/>
            <person name="Andreopoulos W."/>
            <person name="He G."/>
            <person name="Johnson J."/>
            <person name="Nolan M."/>
            <person name="Tritt A."/>
            <person name="Barry K.W."/>
            <person name="Grigoriev I.V."/>
            <person name="Nagy L.G."/>
            <person name="Hibbett D."/>
            <person name="Henrissat B."/>
            <person name="Matheny P.B."/>
            <person name="Labbe J."/>
            <person name="Martin F.M."/>
        </authorList>
    </citation>
    <scope>NUCLEOTIDE SEQUENCE</scope>
    <source>
        <strain evidence="1">EC-137</strain>
    </source>
</reference>
<protein>
    <submittedName>
        <fullName evidence="1">Uncharacterized protein</fullName>
    </submittedName>
</protein>
<name>A0ACB8Q7X1_9AGAM</name>
<accession>A0ACB8Q7X1</accession>
<evidence type="ECO:0000313" key="2">
    <source>
        <dbReference type="Proteomes" id="UP000814128"/>
    </source>
</evidence>
<dbReference type="EMBL" id="MU273825">
    <property type="protein sequence ID" value="KAI0027881.1"/>
    <property type="molecule type" value="Genomic_DNA"/>
</dbReference>
<reference evidence="1" key="1">
    <citation type="submission" date="2021-02" db="EMBL/GenBank/DDBJ databases">
        <authorList>
            <consortium name="DOE Joint Genome Institute"/>
            <person name="Ahrendt S."/>
            <person name="Looney B.P."/>
            <person name="Miyauchi S."/>
            <person name="Morin E."/>
            <person name="Drula E."/>
            <person name="Courty P.E."/>
            <person name="Chicoki N."/>
            <person name="Fauchery L."/>
            <person name="Kohler A."/>
            <person name="Kuo A."/>
            <person name="Labutti K."/>
            <person name="Pangilinan J."/>
            <person name="Lipzen A."/>
            <person name="Riley R."/>
            <person name="Andreopoulos W."/>
            <person name="He G."/>
            <person name="Johnson J."/>
            <person name="Barry K.W."/>
            <person name="Grigoriev I.V."/>
            <person name="Nagy L."/>
            <person name="Hibbett D."/>
            <person name="Henrissat B."/>
            <person name="Matheny P.B."/>
            <person name="Labbe J."/>
            <person name="Martin F."/>
        </authorList>
    </citation>
    <scope>NUCLEOTIDE SEQUENCE</scope>
    <source>
        <strain evidence="1">EC-137</strain>
    </source>
</reference>
<evidence type="ECO:0000313" key="1">
    <source>
        <dbReference type="EMBL" id="KAI0027881.1"/>
    </source>
</evidence>
<dbReference type="Proteomes" id="UP000814128">
    <property type="component" value="Unassembled WGS sequence"/>
</dbReference>
<sequence>MPISSPPPVYESRPDVGMTLTPYLQLSHRLSLTWLAYPILSILFIIFRLILSGDAAQSAIGNARGDLLTACVAAQEAAASAASMPRYMALASNELVVKTTNAALDATRQALVLALTIMEAIINFIIDTYRSTFLCFLELIVRGALSVIISATQEVSNLLHSTATDLRTTIQNSVSGINSAISAIVDQVNKINPFGNITAPHFDVPDLSALENVTIPADFTNALTQLNSSLPSPAQLKNGLEDVIDTPFELVKKEINDTFLGFNFNSSVLPVPDRATVSFCDQMDTSIVDDLGKALVQMTRIGIIILIVLAVLLLVGNCLWEWYKWRSLKRNLQLTREAWMTDPAVVHIGSGATPSVDLSDHNLLMLASSSEHPLITRAANQISAFFRLSPSKNINLRWFMHYIFHPPALACFLIGLFGLVSVQIQLLALRPLEARFQQQALASANDFSTTVSSAMNTSMYNQSAVYANGVNAQLDIIQQTINNGMFGWVNGTTTTLNNTIATFYSDVQNIVSAVFGNTPLAQPAQEFIACFIGSKVDAVESVLTFLNENLQVNVTRVNQTVLILSPDHVDEVAQPIARAAIGGGDGSSGSGLVGRLINTYADSLRKERIMFAIFLGLWIFVVLMGLAIIFWHSYGRDILERQRFRRFQREHRSGFETTIVPFKETTEKQQDTGPPRVELRSFTPIPLSAGGREASEGLAARFATAMGKSFDSFFDRDAESTTRPSPPSRLGALGRRFTMRSRASPADSEKAVAAPEGTSAPWWARFRFPYRRPSSSDFGSVTTASSKRLRRPKLTISPEVAESVRNSTQLPVIETTSPSDEGAPEQEFPRSAWSTSPSPALPVKPWLSGVAVVPTHQQTQMLEPVVARRKPSVPDDVTTSMDDISPLATVPQQQLEIPVALHNAFPMPPSRARYVVQPPPASHHSFGPPGILQPPRLHDPFATPFDDENALRAPNSLGGRYPVVSPVRNPFADVTPHAF</sequence>
<comment type="caution">
    <text evidence="1">The sequence shown here is derived from an EMBL/GenBank/DDBJ whole genome shotgun (WGS) entry which is preliminary data.</text>
</comment>
<organism evidence="1 2">
    <name type="scientific">Vararia minispora EC-137</name>
    <dbReference type="NCBI Taxonomy" id="1314806"/>
    <lineage>
        <taxon>Eukaryota</taxon>
        <taxon>Fungi</taxon>
        <taxon>Dikarya</taxon>
        <taxon>Basidiomycota</taxon>
        <taxon>Agaricomycotina</taxon>
        <taxon>Agaricomycetes</taxon>
        <taxon>Russulales</taxon>
        <taxon>Lachnocladiaceae</taxon>
        <taxon>Vararia</taxon>
    </lineage>
</organism>
<proteinExistence type="predicted"/>